<organism evidence="2">
    <name type="scientific">Rhizophora mucronata</name>
    <name type="common">Asiatic mangrove</name>
    <dbReference type="NCBI Taxonomy" id="61149"/>
    <lineage>
        <taxon>Eukaryota</taxon>
        <taxon>Viridiplantae</taxon>
        <taxon>Streptophyta</taxon>
        <taxon>Embryophyta</taxon>
        <taxon>Tracheophyta</taxon>
        <taxon>Spermatophyta</taxon>
        <taxon>Magnoliopsida</taxon>
        <taxon>eudicotyledons</taxon>
        <taxon>Gunneridae</taxon>
        <taxon>Pentapetalae</taxon>
        <taxon>rosids</taxon>
        <taxon>fabids</taxon>
        <taxon>Malpighiales</taxon>
        <taxon>Rhizophoraceae</taxon>
        <taxon>Rhizophora</taxon>
    </lineage>
</organism>
<feature type="chain" id="PRO_5015084986" description="Secreted protein" evidence="1">
    <location>
        <begin position="25"/>
        <end position="75"/>
    </location>
</feature>
<dbReference type="EMBL" id="GGEC01014853">
    <property type="protein sequence ID" value="MBW95336.1"/>
    <property type="molecule type" value="Transcribed_RNA"/>
</dbReference>
<protein>
    <recommendedName>
        <fullName evidence="3">Secreted protein</fullName>
    </recommendedName>
</protein>
<name>A0A2P2JPE2_RHIMU</name>
<dbReference type="AlphaFoldDB" id="A0A2P2JPE2"/>
<proteinExistence type="predicted"/>
<feature type="signal peptide" evidence="1">
    <location>
        <begin position="1"/>
        <end position="24"/>
    </location>
</feature>
<accession>A0A2P2JPE2</accession>
<reference evidence="2" key="1">
    <citation type="submission" date="2018-02" db="EMBL/GenBank/DDBJ databases">
        <title>Rhizophora mucronata_Transcriptome.</title>
        <authorList>
            <person name="Meera S.P."/>
            <person name="Sreeshan A."/>
            <person name="Augustine A."/>
        </authorList>
    </citation>
    <scope>NUCLEOTIDE SEQUENCE</scope>
    <source>
        <tissue evidence="2">Leaf</tissue>
    </source>
</reference>
<evidence type="ECO:0000256" key="1">
    <source>
        <dbReference type="SAM" id="SignalP"/>
    </source>
</evidence>
<evidence type="ECO:0000313" key="2">
    <source>
        <dbReference type="EMBL" id="MBW95334.1"/>
    </source>
</evidence>
<keyword evidence="1" id="KW-0732">Signal</keyword>
<sequence>MQFFIFPSSLLPILVCFMRWNCHGTKSQNRSLHIYEFFLSVPLKTGSYLAILIGKRCAFLRGKDQNSKLGTTIIF</sequence>
<evidence type="ECO:0008006" key="3">
    <source>
        <dbReference type="Google" id="ProtNLM"/>
    </source>
</evidence>
<dbReference type="EMBL" id="GGEC01014851">
    <property type="protein sequence ID" value="MBW95334.1"/>
    <property type="molecule type" value="Transcribed_RNA"/>
</dbReference>